<dbReference type="InterPro" id="IPR049625">
    <property type="entry name" value="Glyco_transf_61_cat"/>
</dbReference>
<gene>
    <name evidence="2" type="ORF">METZ01_LOCUS67372</name>
</gene>
<sequence>MIDLDKHYQLAPGRKFRLPRTEGNVENGSEGFGGSDLGVLLQYRAHTDHIPQPPALCFENEWQPEYDAALCETPLKVVTLNIPVINKARLLGPGIVLANNDVILSDSVGRHAKRKGLEISDDGTGTFSADLKQIVHRAQSDETISQYEGVSLLLFDPAIRHFGMWVLKCLPKLTILPLLSESDVRVVVPTSVPDKYLALMQALGISTEQIIFHDPESVSVFGKLLVPPKMYTFGKSRYGNPFEVFCKDTRKDPRGYLHLLPPTLENKRVYVTRRGNNRRRLVNEKAVEQLFAEFGFQIVEPSTLTAVQTLSLFRDCEFIAGPFGSGLYNILFSRRAPRALVLTPPLLKFSKQFLTMGHVCTSKGGNAGYIFGRTHKYRADQAGEFDYSWEIDMGRLREVLVTLTQAGE</sequence>
<dbReference type="GO" id="GO:0016757">
    <property type="term" value="F:glycosyltransferase activity"/>
    <property type="evidence" value="ECO:0007669"/>
    <property type="project" value="InterPro"/>
</dbReference>
<feature type="domain" description="Glycosyltransferase 61 catalytic" evidence="1">
    <location>
        <begin position="162"/>
        <end position="335"/>
    </location>
</feature>
<accession>A0A381TG51</accession>
<organism evidence="2">
    <name type="scientific">marine metagenome</name>
    <dbReference type="NCBI Taxonomy" id="408172"/>
    <lineage>
        <taxon>unclassified sequences</taxon>
        <taxon>metagenomes</taxon>
        <taxon>ecological metagenomes</taxon>
    </lineage>
</organism>
<proteinExistence type="predicted"/>
<evidence type="ECO:0000313" key="2">
    <source>
        <dbReference type="EMBL" id="SVA14518.1"/>
    </source>
</evidence>
<dbReference type="Pfam" id="PF04577">
    <property type="entry name" value="Glyco_transf_61"/>
    <property type="match status" value="1"/>
</dbReference>
<reference evidence="2" key="1">
    <citation type="submission" date="2018-05" db="EMBL/GenBank/DDBJ databases">
        <authorList>
            <person name="Lanie J.A."/>
            <person name="Ng W.-L."/>
            <person name="Kazmierczak K.M."/>
            <person name="Andrzejewski T.M."/>
            <person name="Davidsen T.M."/>
            <person name="Wayne K.J."/>
            <person name="Tettelin H."/>
            <person name="Glass J.I."/>
            <person name="Rusch D."/>
            <person name="Podicherti R."/>
            <person name="Tsui H.-C.T."/>
            <person name="Winkler M.E."/>
        </authorList>
    </citation>
    <scope>NUCLEOTIDE SEQUENCE</scope>
</reference>
<name>A0A381TG51_9ZZZZ</name>
<dbReference type="AlphaFoldDB" id="A0A381TG51"/>
<evidence type="ECO:0000259" key="1">
    <source>
        <dbReference type="Pfam" id="PF04577"/>
    </source>
</evidence>
<protein>
    <recommendedName>
        <fullName evidence="1">Glycosyltransferase 61 catalytic domain-containing protein</fullName>
    </recommendedName>
</protein>
<dbReference type="EMBL" id="UINC01004463">
    <property type="protein sequence ID" value="SVA14518.1"/>
    <property type="molecule type" value="Genomic_DNA"/>
</dbReference>